<protein>
    <submittedName>
        <fullName evidence="1">Uncharacterized protein</fullName>
    </submittedName>
</protein>
<dbReference type="AlphaFoldDB" id="A0A7W7ZNP4"/>
<reference evidence="1 2" key="1">
    <citation type="submission" date="2020-08" db="EMBL/GenBank/DDBJ databases">
        <title>Genomic Encyclopedia of Type Strains, Phase IV (KMG-V): Genome sequencing to study the core and pangenomes of soil and plant-associated prokaryotes.</title>
        <authorList>
            <person name="Whitman W."/>
        </authorList>
    </citation>
    <scope>NUCLEOTIDE SEQUENCE [LARGE SCALE GENOMIC DNA]</scope>
    <source>
        <strain evidence="1 2">X5P3</strain>
    </source>
</reference>
<name>A0A7W7ZNP4_9BACT</name>
<dbReference type="SUPFAM" id="SSF53448">
    <property type="entry name" value="Nucleotide-diphospho-sugar transferases"/>
    <property type="match status" value="1"/>
</dbReference>
<comment type="caution">
    <text evidence="1">The sequence shown here is derived from an EMBL/GenBank/DDBJ whole genome shotgun (WGS) entry which is preliminary data.</text>
</comment>
<dbReference type="RefSeq" id="WP_184253709.1">
    <property type="nucleotide sequence ID" value="NZ_JACHIO010000004.1"/>
</dbReference>
<dbReference type="EMBL" id="JACHIO010000004">
    <property type="protein sequence ID" value="MBB5062924.1"/>
    <property type="molecule type" value="Genomic_DNA"/>
</dbReference>
<sequence length="421" mass="47583">MMLPSRAACTIVSPNYLAYARTLAASYLAQHPGQRFFVLIVANLHDPSPFQGDAFTPVMLHEIGLRDVHAEAMKYGILELNTNVKPTFMKHLIERYELDALAYIDPDIFCYTALDPVFDALANGASAVLTPHITTPVFDGRSPSEQDLLFNGSYNLGFIAVRRCEESWNLLTWWEERCLELGYSEGRTGLFVDQKWMNLAPSLFGGVCILRDSGCNMAYWNLHERTLAETPEGYHVTSSVSGRVLLRFYHFSGIVVSDPEVLSKHTDRFTLASRPDLHRLFADYKAAVIANKNGAAESLPYGFDSFSDGTTVTLLARRMYAKHQARFPAENPFDAKSKFAGFAREQKLVQGTVAQAKSTWKEFNPHDRRVEAVHKLLKVALRVLGPHKYELFMRYLAYITVLRNQSVFLRDPQWPADETGK</sequence>
<dbReference type="Proteomes" id="UP000584867">
    <property type="component" value="Unassembled WGS sequence"/>
</dbReference>
<dbReference type="InterPro" id="IPR029044">
    <property type="entry name" value="Nucleotide-diphossugar_trans"/>
</dbReference>
<dbReference type="Gene3D" id="3.90.550.10">
    <property type="entry name" value="Spore Coat Polysaccharide Biosynthesis Protein SpsA, Chain A"/>
    <property type="match status" value="1"/>
</dbReference>
<organism evidence="1 2">
    <name type="scientific">Granulicella mallensis</name>
    <dbReference type="NCBI Taxonomy" id="940614"/>
    <lineage>
        <taxon>Bacteria</taxon>
        <taxon>Pseudomonadati</taxon>
        <taxon>Acidobacteriota</taxon>
        <taxon>Terriglobia</taxon>
        <taxon>Terriglobales</taxon>
        <taxon>Acidobacteriaceae</taxon>
        <taxon>Granulicella</taxon>
    </lineage>
</organism>
<proteinExistence type="predicted"/>
<evidence type="ECO:0000313" key="2">
    <source>
        <dbReference type="Proteomes" id="UP000584867"/>
    </source>
</evidence>
<accession>A0A7W7ZNP4</accession>
<evidence type="ECO:0000313" key="1">
    <source>
        <dbReference type="EMBL" id="MBB5062924.1"/>
    </source>
</evidence>
<gene>
    <name evidence="1" type="ORF">HDF15_001261</name>
</gene>